<evidence type="ECO:0000313" key="3">
    <source>
        <dbReference type="Proteomes" id="UP000230423"/>
    </source>
</evidence>
<dbReference type="EMBL" id="KZ357944">
    <property type="protein sequence ID" value="PIO59400.1"/>
    <property type="molecule type" value="Genomic_DNA"/>
</dbReference>
<evidence type="ECO:0000313" key="2">
    <source>
        <dbReference type="EMBL" id="PIO59400.1"/>
    </source>
</evidence>
<reference evidence="2 3" key="1">
    <citation type="submission" date="2015-09" db="EMBL/GenBank/DDBJ databases">
        <title>Draft genome of the parasitic nematode Teladorsagia circumcincta isolate WARC Sus (inbred).</title>
        <authorList>
            <person name="Mitreva M."/>
        </authorList>
    </citation>
    <scope>NUCLEOTIDE SEQUENCE [LARGE SCALE GENOMIC DNA]</scope>
    <source>
        <strain evidence="2 3">S</strain>
    </source>
</reference>
<evidence type="ECO:0000259" key="1">
    <source>
        <dbReference type="Pfam" id="PF00078"/>
    </source>
</evidence>
<dbReference type="Proteomes" id="UP000230423">
    <property type="component" value="Unassembled WGS sequence"/>
</dbReference>
<keyword evidence="3" id="KW-1185">Reference proteome</keyword>
<dbReference type="InterPro" id="IPR000477">
    <property type="entry name" value="RT_dom"/>
</dbReference>
<accession>A0A2G9TQ27</accession>
<gene>
    <name evidence="2" type="ORF">TELCIR_19139</name>
</gene>
<name>A0A2G9TQ27_TELCI</name>
<dbReference type="OrthoDB" id="410104at2759"/>
<proteinExistence type="predicted"/>
<sequence>MLRRNINNYTVVRAEDKHSHPKRSTAKRHDITKIIHGCLQYAMSNPNWEDKRYLIGGRRINKLRFADDIVLISNSTIEMEEMVNELNVGGLKIGLEMNMSKTQVMVNHVASNVATETWPEDKIIARNMQTIHRGLERSFLKILDINNGDKAHEVQN</sequence>
<feature type="domain" description="Reverse transcriptase" evidence="1">
    <location>
        <begin position="59"/>
        <end position="106"/>
    </location>
</feature>
<dbReference type="Pfam" id="PF00078">
    <property type="entry name" value="RVT_1"/>
    <property type="match status" value="1"/>
</dbReference>
<protein>
    <recommendedName>
        <fullName evidence="1">Reverse transcriptase domain-containing protein</fullName>
    </recommendedName>
</protein>
<dbReference type="AlphaFoldDB" id="A0A2G9TQ27"/>
<organism evidence="2 3">
    <name type="scientific">Teladorsagia circumcincta</name>
    <name type="common">Brown stomach worm</name>
    <name type="synonym">Ostertagia circumcincta</name>
    <dbReference type="NCBI Taxonomy" id="45464"/>
    <lineage>
        <taxon>Eukaryota</taxon>
        <taxon>Metazoa</taxon>
        <taxon>Ecdysozoa</taxon>
        <taxon>Nematoda</taxon>
        <taxon>Chromadorea</taxon>
        <taxon>Rhabditida</taxon>
        <taxon>Rhabditina</taxon>
        <taxon>Rhabditomorpha</taxon>
        <taxon>Strongyloidea</taxon>
        <taxon>Trichostrongylidae</taxon>
        <taxon>Teladorsagia</taxon>
    </lineage>
</organism>